<dbReference type="OrthoDB" id="5959154at2759"/>
<dbReference type="GO" id="GO:0004930">
    <property type="term" value="F:G protein-coupled receptor activity"/>
    <property type="evidence" value="ECO:0007669"/>
    <property type="project" value="UniProtKB-KW"/>
</dbReference>
<dbReference type="Gene3D" id="1.20.1070.10">
    <property type="entry name" value="Rhodopsin 7-helix transmembrane proteins"/>
    <property type="match status" value="1"/>
</dbReference>
<reference evidence="14 15" key="2">
    <citation type="submission" date="2019-01" db="EMBL/GenBank/DDBJ databases">
        <title>The decoding of complex shrimp genome reveals the adaptation for benthos swimmer, frequently molting mechanism and breeding impact on genome.</title>
        <authorList>
            <person name="Sun Y."/>
            <person name="Gao Y."/>
            <person name="Yu Y."/>
        </authorList>
    </citation>
    <scope>NUCLEOTIDE SEQUENCE [LARGE SCALE GENOMIC DNA]</scope>
    <source>
        <tissue evidence="14">Muscle</tissue>
    </source>
</reference>
<evidence type="ECO:0000256" key="4">
    <source>
        <dbReference type="ARBA" id="ARBA00022692"/>
    </source>
</evidence>
<keyword evidence="15" id="KW-1185">Reference proteome</keyword>
<accession>A0A3R7QAW2</accession>
<keyword evidence="6" id="KW-0297">G-protein coupled receptor</keyword>
<evidence type="ECO:0000256" key="2">
    <source>
        <dbReference type="ARBA" id="ARBA00010663"/>
    </source>
</evidence>
<feature type="transmembrane region" description="Helical" evidence="12">
    <location>
        <begin position="187"/>
        <end position="215"/>
    </location>
</feature>
<feature type="transmembrane region" description="Helical" evidence="12">
    <location>
        <begin position="227"/>
        <end position="248"/>
    </location>
</feature>
<evidence type="ECO:0000256" key="1">
    <source>
        <dbReference type="ARBA" id="ARBA00004651"/>
    </source>
</evidence>
<comment type="similarity">
    <text evidence="2">Belongs to the G-protein coupled receptor 1 family.</text>
</comment>
<proteinExistence type="inferred from homology"/>
<feature type="compositionally biased region" description="Pro residues" evidence="11">
    <location>
        <begin position="83"/>
        <end position="95"/>
    </location>
</feature>
<dbReference type="GO" id="GO:0005886">
    <property type="term" value="C:plasma membrane"/>
    <property type="evidence" value="ECO:0007669"/>
    <property type="project" value="UniProtKB-SubCell"/>
</dbReference>
<dbReference type="PANTHER" id="PTHR11866:SF16">
    <property type="entry name" value="PROSTAGLANDIN E2 RECEPTOR EP4 SUBTYPE-LIKE PROTEIN"/>
    <property type="match status" value="1"/>
</dbReference>
<dbReference type="Proteomes" id="UP000283509">
    <property type="component" value="Unassembled WGS sequence"/>
</dbReference>
<dbReference type="STRING" id="6689.A0A3R7QAW2"/>
<feature type="compositionally biased region" description="Pro residues" evidence="11">
    <location>
        <begin position="37"/>
        <end position="68"/>
    </location>
</feature>
<feature type="domain" description="G-protein coupled receptors family 1 profile" evidence="13">
    <location>
        <begin position="166"/>
        <end position="269"/>
    </location>
</feature>
<keyword evidence="9" id="KW-0325">Glycoprotein</keyword>
<evidence type="ECO:0000256" key="8">
    <source>
        <dbReference type="ARBA" id="ARBA00023170"/>
    </source>
</evidence>
<evidence type="ECO:0000313" key="14">
    <source>
        <dbReference type="EMBL" id="ROT73198.1"/>
    </source>
</evidence>
<evidence type="ECO:0000256" key="9">
    <source>
        <dbReference type="ARBA" id="ARBA00023180"/>
    </source>
</evidence>
<gene>
    <name evidence="14" type="ORF">C7M84_008371</name>
</gene>
<feature type="region of interest" description="Disordered" evidence="11">
    <location>
        <begin position="138"/>
        <end position="159"/>
    </location>
</feature>
<dbReference type="InterPro" id="IPR000276">
    <property type="entry name" value="GPCR_Rhodpsn"/>
</dbReference>
<dbReference type="InterPro" id="IPR017452">
    <property type="entry name" value="GPCR_Rhodpsn_7TM"/>
</dbReference>
<dbReference type="PROSITE" id="PS50262">
    <property type="entry name" value="G_PROTEIN_RECEP_F1_2"/>
    <property type="match status" value="1"/>
</dbReference>
<evidence type="ECO:0000259" key="13">
    <source>
        <dbReference type="PROSITE" id="PS50262"/>
    </source>
</evidence>
<keyword evidence="5 12" id="KW-1133">Transmembrane helix</keyword>
<name>A0A3R7QAW2_PENVA</name>
<feature type="compositionally biased region" description="Low complexity" evidence="11">
    <location>
        <begin position="69"/>
        <end position="82"/>
    </location>
</feature>
<keyword evidence="4 12" id="KW-0812">Transmembrane</keyword>
<evidence type="ECO:0000256" key="7">
    <source>
        <dbReference type="ARBA" id="ARBA00023136"/>
    </source>
</evidence>
<comment type="subcellular location">
    <subcellularLocation>
        <location evidence="1">Cell membrane</location>
        <topology evidence="1">Multi-pass membrane protein</topology>
    </subcellularLocation>
</comment>
<evidence type="ECO:0000256" key="11">
    <source>
        <dbReference type="SAM" id="MobiDB-lite"/>
    </source>
</evidence>
<reference evidence="14 15" key="1">
    <citation type="submission" date="2018-04" db="EMBL/GenBank/DDBJ databases">
        <authorList>
            <person name="Zhang X."/>
            <person name="Yuan J."/>
            <person name="Li F."/>
            <person name="Xiang J."/>
        </authorList>
    </citation>
    <scope>NUCLEOTIDE SEQUENCE [LARGE SCALE GENOMIC DNA]</scope>
    <source>
        <tissue evidence="14">Muscle</tissue>
    </source>
</reference>
<sequence>MNNLFYKTFFNLFSGGTFRRPTFPSCPAIQSLTPPPFPSLLLPQPPLPPPPPPALPPHTLPPPPPFLPCPHSLLPLSSSPSSPSSPPPPLSSLPQPYPLLPPLPTMFTTSTTTSPEAFTSDETSLLFLMAPPCGAEGGFGATTRPRRPPPPRPSLRPGGALTGVAGQVWALCYLYGSTRRQNARTVFYVLLCTLVWLHLLGKILTTPPAIISYAYGTWVGGKHMCDFHGFSMVLVCTLTHFTLAAMAVERFLGICHGYFYSRNVTPHRCSSPIPNALRVQSSLVDSGLYPSLAGSKTDSYLRERAWSGVGGLGLGGIALSINKVYRQRVKGECSRVSNALTKAMTVNLMLAGQLPFSFLC</sequence>
<dbReference type="SUPFAM" id="SSF81321">
    <property type="entry name" value="Family A G protein-coupled receptor-like"/>
    <property type="match status" value="1"/>
</dbReference>
<evidence type="ECO:0000256" key="10">
    <source>
        <dbReference type="ARBA" id="ARBA00023224"/>
    </source>
</evidence>
<dbReference type="AlphaFoldDB" id="A0A3R7QAW2"/>
<organism evidence="14 15">
    <name type="scientific">Penaeus vannamei</name>
    <name type="common">Whiteleg shrimp</name>
    <name type="synonym">Litopenaeus vannamei</name>
    <dbReference type="NCBI Taxonomy" id="6689"/>
    <lineage>
        <taxon>Eukaryota</taxon>
        <taxon>Metazoa</taxon>
        <taxon>Ecdysozoa</taxon>
        <taxon>Arthropoda</taxon>
        <taxon>Crustacea</taxon>
        <taxon>Multicrustacea</taxon>
        <taxon>Malacostraca</taxon>
        <taxon>Eumalacostraca</taxon>
        <taxon>Eucarida</taxon>
        <taxon>Decapoda</taxon>
        <taxon>Dendrobranchiata</taxon>
        <taxon>Penaeoidea</taxon>
        <taxon>Penaeidae</taxon>
        <taxon>Penaeus</taxon>
    </lineage>
</organism>
<evidence type="ECO:0000256" key="5">
    <source>
        <dbReference type="ARBA" id="ARBA00022989"/>
    </source>
</evidence>
<evidence type="ECO:0000256" key="6">
    <source>
        <dbReference type="ARBA" id="ARBA00023040"/>
    </source>
</evidence>
<dbReference type="GO" id="GO:0007204">
    <property type="term" value="P:positive regulation of cytosolic calcium ion concentration"/>
    <property type="evidence" value="ECO:0007669"/>
    <property type="project" value="TreeGrafter"/>
</dbReference>
<evidence type="ECO:0000256" key="3">
    <source>
        <dbReference type="ARBA" id="ARBA00022475"/>
    </source>
</evidence>
<dbReference type="InterPro" id="IPR008365">
    <property type="entry name" value="Prostanoid_rcpt"/>
</dbReference>
<feature type="region of interest" description="Disordered" evidence="11">
    <location>
        <begin position="37"/>
        <end position="95"/>
    </location>
</feature>
<protein>
    <submittedName>
        <fullName evidence="14">Putative prostaglandin E2 receptor EP4 subtype-like</fullName>
    </submittedName>
</protein>
<dbReference type="EMBL" id="QCYY01002054">
    <property type="protein sequence ID" value="ROT73198.1"/>
    <property type="molecule type" value="Genomic_DNA"/>
</dbReference>
<dbReference type="Pfam" id="PF00001">
    <property type="entry name" value="7tm_1"/>
    <property type="match status" value="1"/>
</dbReference>
<evidence type="ECO:0000313" key="15">
    <source>
        <dbReference type="Proteomes" id="UP000283509"/>
    </source>
</evidence>
<comment type="caution">
    <text evidence="14">The sequence shown here is derived from an EMBL/GenBank/DDBJ whole genome shotgun (WGS) entry which is preliminary data.</text>
</comment>
<keyword evidence="8 14" id="KW-0675">Receptor</keyword>
<evidence type="ECO:0000256" key="12">
    <source>
        <dbReference type="SAM" id="Phobius"/>
    </source>
</evidence>
<keyword evidence="7 12" id="KW-0472">Membrane</keyword>
<dbReference type="GO" id="GO:0007189">
    <property type="term" value="P:adenylate cyclase-activating G protein-coupled receptor signaling pathway"/>
    <property type="evidence" value="ECO:0007669"/>
    <property type="project" value="TreeGrafter"/>
</dbReference>
<keyword evidence="3" id="KW-1003">Cell membrane</keyword>
<dbReference type="PANTHER" id="PTHR11866">
    <property type="entry name" value="G-PROTEIN COUPLED RECEPTOR FAMILY 1 MEMBER"/>
    <property type="match status" value="1"/>
</dbReference>
<keyword evidence="10" id="KW-0807">Transducer</keyword>